<feature type="compositionally biased region" description="Low complexity" evidence="1">
    <location>
        <begin position="275"/>
        <end position="284"/>
    </location>
</feature>
<keyword evidence="3" id="KW-1185">Reference proteome</keyword>
<comment type="caution">
    <text evidence="2">The sequence shown here is derived from an EMBL/GenBank/DDBJ whole genome shotgun (WGS) entry which is preliminary data.</text>
</comment>
<organism evidence="2 3">
    <name type="scientific">Eschrichtius robustus</name>
    <name type="common">California gray whale</name>
    <name type="synonym">Eschrichtius gibbosus</name>
    <dbReference type="NCBI Taxonomy" id="9764"/>
    <lineage>
        <taxon>Eukaryota</taxon>
        <taxon>Metazoa</taxon>
        <taxon>Chordata</taxon>
        <taxon>Craniata</taxon>
        <taxon>Vertebrata</taxon>
        <taxon>Euteleostomi</taxon>
        <taxon>Mammalia</taxon>
        <taxon>Eutheria</taxon>
        <taxon>Laurasiatheria</taxon>
        <taxon>Artiodactyla</taxon>
        <taxon>Whippomorpha</taxon>
        <taxon>Cetacea</taxon>
        <taxon>Mysticeti</taxon>
        <taxon>Eschrichtiidae</taxon>
        <taxon>Eschrichtius</taxon>
    </lineage>
</organism>
<reference evidence="2 3" key="1">
    <citation type="submission" date="2022-11" db="EMBL/GenBank/DDBJ databases">
        <title>Whole genome sequence of Eschrichtius robustus ER-17-0199.</title>
        <authorList>
            <person name="Bruniche-Olsen A."/>
            <person name="Black A.N."/>
            <person name="Fields C.J."/>
            <person name="Walden K."/>
            <person name="Dewoody J.A."/>
        </authorList>
    </citation>
    <scope>NUCLEOTIDE SEQUENCE [LARGE SCALE GENOMIC DNA]</scope>
    <source>
        <strain evidence="2">ER-17-0199</strain>
        <tissue evidence="2">Blubber</tissue>
    </source>
</reference>
<gene>
    <name evidence="2" type="ORF">J1605_017972</name>
</gene>
<evidence type="ECO:0000256" key="1">
    <source>
        <dbReference type="SAM" id="MobiDB-lite"/>
    </source>
</evidence>
<feature type="compositionally biased region" description="Low complexity" evidence="1">
    <location>
        <begin position="127"/>
        <end position="141"/>
    </location>
</feature>
<name>A0AB34I054_ESCRO</name>
<feature type="compositionally biased region" description="Basic residues" evidence="1">
    <location>
        <begin position="1"/>
        <end position="11"/>
    </location>
</feature>
<feature type="compositionally biased region" description="Basic residues" evidence="1">
    <location>
        <begin position="142"/>
        <end position="153"/>
    </location>
</feature>
<feature type="region of interest" description="Disordered" evidence="1">
    <location>
        <begin position="1"/>
        <end position="62"/>
    </location>
</feature>
<feature type="compositionally biased region" description="Pro residues" evidence="1">
    <location>
        <begin position="247"/>
        <end position="256"/>
    </location>
</feature>
<protein>
    <submittedName>
        <fullName evidence="2">Uncharacterized protein</fullName>
    </submittedName>
</protein>
<dbReference type="EMBL" id="JAIQCJ010000423">
    <property type="protein sequence ID" value="KAJ8796370.1"/>
    <property type="molecule type" value="Genomic_DNA"/>
</dbReference>
<feature type="region of interest" description="Disordered" evidence="1">
    <location>
        <begin position="119"/>
        <end position="304"/>
    </location>
</feature>
<dbReference type="AlphaFoldDB" id="A0AB34I054"/>
<evidence type="ECO:0000313" key="2">
    <source>
        <dbReference type="EMBL" id="KAJ8796370.1"/>
    </source>
</evidence>
<accession>A0AB34I054</accession>
<feature type="compositionally biased region" description="Low complexity" evidence="1">
    <location>
        <begin position="164"/>
        <end position="177"/>
    </location>
</feature>
<evidence type="ECO:0000313" key="3">
    <source>
        <dbReference type="Proteomes" id="UP001159641"/>
    </source>
</evidence>
<proteinExistence type="predicted"/>
<dbReference type="Proteomes" id="UP001159641">
    <property type="component" value="Unassembled WGS sequence"/>
</dbReference>
<sequence length="353" mass="36380">MGWAQTHRRRSQPPAPTPNKEPVPSCSAVDGRVASSYRSETEEVLLASGRPGRRAAADHWHPPRELQPFTWVPASAGLRGAAQGAVPRAGGAGRTAAAALPCSSGPAGRLFIRGPGPGPCRSIGQSAPLRAAPRAAALCPRRAPRRRRRRRPRGGREPAPPVGSTFSSSSSSSGSYSLCFPPPPPPSLVFAGHPGQSEPVVTERVGKEEEAEEMEVERRAVGALLSLSRLPAGPGRPGGGRASRGPLPGPGSGPEPPRPRESWAPAATGPLGAHASASPGAAAPRRPPRPRAGPPRTVCAFGGSPGLKMSASLPGSPRILDGRAPSWQELYPQLAAIPERRAPELCGVGAPGQ</sequence>